<dbReference type="GO" id="GO:0046872">
    <property type="term" value="F:metal ion binding"/>
    <property type="evidence" value="ECO:0007669"/>
    <property type="project" value="UniProtKB-KW"/>
</dbReference>
<dbReference type="PANTHER" id="PTHR47217">
    <property type="entry name" value="GLOBIN-LIKE PROTEIN"/>
    <property type="match status" value="1"/>
</dbReference>
<evidence type="ECO:0000256" key="6">
    <source>
        <dbReference type="RuleBase" id="RU000356"/>
    </source>
</evidence>
<keyword evidence="2 6" id="KW-0349">Heme</keyword>
<dbReference type="SUPFAM" id="SSF46458">
    <property type="entry name" value="Globin-like"/>
    <property type="match status" value="1"/>
</dbReference>
<organism evidence="8 9">
    <name type="scientific">Magallana gigas</name>
    <name type="common">Pacific oyster</name>
    <name type="synonym">Crassostrea gigas</name>
    <dbReference type="NCBI Taxonomy" id="29159"/>
    <lineage>
        <taxon>Eukaryota</taxon>
        <taxon>Metazoa</taxon>
        <taxon>Spiralia</taxon>
        <taxon>Lophotrochozoa</taxon>
        <taxon>Mollusca</taxon>
        <taxon>Bivalvia</taxon>
        <taxon>Autobranchia</taxon>
        <taxon>Pteriomorphia</taxon>
        <taxon>Ostreida</taxon>
        <taxon>Ostreoidea</taxon>
        <taxon>Ostreidae</taxon>
        <taxon>Magallana</taxon>
    </lineage>
</organism>
<protein>
    <recommendedName>
        <fullName evidence="7">Globin domain-containing protein</fullName>
    </recommendedName>
</protein>
<evidence type="ECO:0000256" key="1">
    <source>
        <dbReference type="ARBA" id="ARBA00022448"/>
    </source>
</evidence>
<evidence type="ECO:0000256" key="4">
    <source>
        <dbReference type="ARBA" id="ARBA00022723"/>
    </source>
</evidence>
<dbReference type="GO" id="GO:0020037">
    <property type="term" value="F:heme binding"/>
    <property type="evidence" value="ECO:0007669"/>
    <property type="project" value="InterPro"/>
</dbReference>
<evidence type="ECO:0000256" key="3">
    <source>
        <dbReference type="ARBA" id="ARBA00022621"/>
    </source>
</evidence>
<dbReference type="Proteomes" id="UP000005408">
    <property type="component" value="Unassembled WGS sequence"/>
</dbReference>
<dbReference type="GO" id="GO:0019825">
    <property type="term" value="F:oxygen binding"/>
    <property type="evidence" value="ECO:0007669"/>
    <property type="project" value="InterPro"/>
</dbReference>
<accession>A0A8W8LZ33</accession>
<sequence>MNANMSSEQKVEARLPITTAKGFLSSVRLSIEKMTENNNTKDPVTGLTEEEVIAVEDSWSMLYRREHRKENGVKLFMNLYSLHPATIEKFPLFKGKTLEEISKHPKLPAHAMSVMYALASYIDNLHDTDLLVELVKKTAVSHIGRGVGSEYFKLLSDVVPAWMKEVLEEECTPLMLSSWGKLLGIVVAVVSGEEQNMTS</sequence>
<dbReference type="CDD" id="cd01040">
    <property type="entry name" value="Mb-like"/>
    <property type="match status" value="1"/>
</dbReference>
<keyword evidence="5" id="KW-0408">Iron</keyword>
<reference evidence="8" key="1">
    <citation type="submission" date="2022-08" db="UniProtKB">
        <authorList>
            <consortium name="EnsemblMetazoa"/>
        </authorList>
    </citation>
    <scope>IDENTIFICATION</scope>
    <source>
        <strain evidence="8">05x7-T-G4-1.051#20</strain>
    </source>
</reference>
<dbReference type="EnsemblMetazoa" id="G30814.12">
    <property type="protein sequence ID" value="G30814.12:cds"/>
    <property type="gene ID" value="G30814"/>
</dbReference>
<dbReference type="InterPro" id="IPR044399">
    <property type="entry name" value="Mb-like_M"/>
</dbReference>
<evidence type="ECO:0000313" key="8">
    <source>
        <dbReference type="EnsemblMetazoa" id="G30814.12:cds"/>
    </source>
</evidence>
<keyword evidence="9" id="KW-1185">Reference proteome</keyword>
<dbReference type="InterPro" id="IPR012292">
    <property type="entry name" value="Globin/Proto"/>
</dbReference>
<proteinExistence type="inferred from homology"/>
<dbReference type="InterPro" id="IPR009050">
    <property type="entry name" value="Globin-like_sf"/>
</dbReference>
<keyword evidence="1 6" id="KW-0813">Transport</keyword>
<keyword evidence="4" id="KW-0479">Metal-binding</keyword>
<dbReference type="PROSITE" id="PS01033">
    <property type="entry name" value="GLOBIN"/>
    <property type="match status" value="1"/>
</dbReference>
<dbReference type="PANTHER" id="PTHR47217:SF1">
    <property type="entry name" value="GLOBIN-LIKE PROTEIN"/>
    <property type="match status" value="1"/>
</dbReference>
<dbReference type="Pfam" id="PF00042">
    <property type="entry name" value="Globin"/>
    <property type="match status" value="1"/>
</dbReference>
<evidence type="ECO:0000256" key="5">
    <source>
        <dbReference type="ARBA" id="ARBA00023004"/>
    </source>
</evidence>
<evidence type="ECO:0000256" key="2">
    <source>
        <dbReference type="ARBA" id="ARBA00022617"/>
    </source>
</evidence>
<evidence type="ECO:0000259" key="7">
    <source>
        <dbReference type="PROSITE" id="PS01033"/>
    </source>
</evidence>
<comment type="similarity">
    <text evidence="6">Belongs to the globin family.</text>
</comment>
<dbReference type="AlphaFoldDB" id="A0A8W8LZ33"/>
<feature type="domain" description="Globin" evidence="7">
    <location>
        <begin position="46"/>
        <end position="195"/>
    </location>
</feature>
<dbReference type="GO" id="GO:0005344">
    <property type="term" value="F:oxygen carrier activity"/>
    <property type="evidence" value="ECO:0007669"/>
    <property type="project" value="UniProtKB-KW"/>
</dbReference>
<name>A0A8W8LZ33_MAGGI</name>
<keyword evidence="3 6" id="KW-0561">Oxygen transport</keyword>
<evidence type="ECO:0000313" key="9">
    <source>
        <dbReference type="Proteomes" id="UP000005408"/>
    </source>
</evidence>
<dbReference type="Gene3D" id="1.10.490.10">
    <property type="entry name" value="Globins"/>
    <property type="match status" value="1"/>
</dbReference>
<dbReference type="InterPro" id="IPR000971">
    <property type="entry name" value="Globin"/>
</dbReference>